<feature type="region of interest" description="Disordered" evidence="1">
    <location>
        <begin position="71"/>
        <end position="96"/>
    </location>
</feature>
<dbReference type="EMBL" id="BJUA01000011">
    <property type="protein sequence ID" value="GEK18666.1"/>
    <property type="molecule type" value="Genomic_DNA"/>
</dbReference>
<accession>A0A510UVY3</accession>
<evidence type="ECO:0000256" key="1">
    <source>
        <dbReference type="SAM" id="MobiDB-lite"/>
    </source>
</evidence>
<gene>
    <name evidence="2" type="ORF">CPE01_23990</name>
</gene>
<evidence type="ECO:0000313" key="3">
    <source>
        <dbReference type="Proteomes" id="UP000321386"/>
    </source>
</evidence>
<sequence length="114" mass="12161">MTETPAARATSAILTTEILLPAKPCRSACGRRVAGPGHGAGARSIYRYNARPQDPDGKLPVETFNRRCATAGPSRAAAARADPQRRGHGTDVPVRPLRRVHSKVVVTISRLARA</sequence>
<comment type="caution">
    <text evidence="2">The sequence shown here is derived from an EMBL/GenBank/DDBJ whole genome shotgun (WGS) entry which is preliminary data.</text>
</comment>
<name>A0A510UVY3_9CELL</name>
<evidence type="ECO:0000313" key="2">
    <source>
        <dbReference type="EMBL" id="GEK18666.1"/>
    </source>
</evidence>
<keyword evidence="3" id="KW-1185">Reference proteome</keyword>
<proteinExistence type="predicted"/>
<reference evidence="2 3" key="1">
    <citation type="submission" date="2019-07" db="EMBL/GenBank/DDBJ databases">
        <title>Whole genome shotgun sequence of Cellulomonas persica NBRC 101101.</title>
        <authorList>
            <person name="Hosoyama A."/>
            <person name="Uohara A."/>
            <person name="Ohji S."/>
            <person name="Ichikawa N."/>
        </authorList>
    </citation>
    <scope>NUCLEOTIDE SEQUENCE [LARGE SCALE GENOMIC DNA]</scope>
    <source>
        <strain evidence="2 3">NBRC 101101</strain>
    </source>
</reference>
<dbReference type="AlphaFoldDB" id="A0A510UVY3"/>
<feature type="compositionally biased region" description="Low complexity" evidence="1">
    <location>
        <begin position="71"/>
        <end position="81"/>
    </location>
</feature>
<dbReference type="Proteomes" id="UP000321386">
    <property type="component" value="Unassembled WGS sequence"/>
</dbReference>
<protein>
    <submittedName>
        <fullName evidence="2">Uncharacterized protein</fullName>
    </submittedName>
</protein>
<organism evidence="2 3">
    <name type="scientific">Cellulomonas persica</name>
    <dbReference type="NCBI Taxonomy" id="76861"/>
    <lineage>
        <taxon>Bacteria</taxon>
        <taxon>Bacillati</taxon>
        <taxon>Actinomycetota</taxon>
        <taxon>Actinomycetes</taxon>
        <taxon>Micrococcales</taxon>
        <taxon>Cellulomonadaceae</taxon>
        <taxon>Cellulomonas</taxon>
    </lineage>
</organism>